<dbReference type="PROSITE" id="PS50006">
    <property type="entry name" value="FHA_DOMAIN"/>
    <property type="match status" value="1"/>
</dbReference>
<name>A0ABD3AEK4_9GENT</name>
<protein>
    <recommendedName>
        <fullName evidence="1">FHA domain-containing protein</fullName>
    </recommendedName>
</protein>
<dbReference type="InterPro" id="IPR000253">
    <property type="entry name" value="FHA_dom"/>
</dbReference>
<dbReference type="EMBL" id="JBJUIK010000004">
    <property type="protein sequence ID" value="KAL3530157.1"/>
    <property type="molecule type" value="Genomic_DNA"/>
</dbReference>
<gene>
    <name evidence="2" type="ORF">ACH5RR_009479</name>
</gene>
<feature type="domain" description="FHA" evidence="1">
    <location>
        <begin position="114"/>
        <end position="164"/>
    </location>
</feature>
<dbReference type="Gene3D" id="2.60.200.20">
    <property type="match status" value="1"/>
</dbReference>
<dbReference type="CDD" id="cd00060">
    <property type="entry name" value="FHA"/>
    <property type="match status" value="1"/>
</dbReference>
<dbReference type="SUPFAM" id="SSF49879">
    <property type="entry name" value="SMAD/FHA domain"/>
    <property type="match status" value="1"/>
</dbReference>
<reference evidence="2 3" key="1">
    <citation type="submission" date="2024-11" db="EMBL/GenBank/DDBJ databases">
        <title>A near-complete genome assembly of Cinchona calisaya.</title>
        <authorList>
            <person name="Lian D.C."/>
            <person name="Zhao X.W."/>
            <person name="Wei L."/>
        </authorList>
    </citation>
    <scope>NUCLEOTIDE SEQUENCE [LARGE SCALE GENOMIC DNA]</scope>
    <source>
        <tissue evidence="2">Nenye</tissue>
    </source>
</reference>
<evidence type="ECO:0000259" key="1">
    <source>
        <dbReference type="PROSITE" id="PS50006"/>
    </source>
</evidence>
<evidence type="ECO:0000313" key="2">
    <source>
        <dbReference type="EMBL" id="KAL3530157.1"/>
    </source>
</evidence>
<evidence type="ECO:0000313" key="3">
    <source>
        <dbReference type="Proteomes" id="UP001630127"/>
    </source>
</evidence>
<proteinExistence type="predicted"/>
<dbReference type="Pfam" id="PF00498">
    <property type="entry name" value="FHA"/>
    <property type="match status" value="1"/>
</dbReference>
<dbReference type="AlphaFoldDB" id="A0ABD3AEK4"/>
<sequence>MEITTQSLSYAKLFPKPLSCIDSLSPAIFPSRTAVLSHNSINFVGFNCLPRKLKCSSARQLRNLGAIYASAADRSSSTNLAEKWILEPIGDGDTRHIGVKTLMPSAFEIASRVVNVGRVPDKADIVIPVPTVSGLHARIQKTEDTLVITDLDSTNGTFIDERRLRPGVAALAPPGSKITFGDTHLAIFRVLKIQVEEPSTESETEAKVEEEAGSN</sequence>
<dbReference type="PANTHER" id="PTHR23308">
    <property type="entry name" value="NUCLEAR INHIBITOR OF PROTEIN PHOSPHATASE-1"/>
    <property type="match status" value="1"/>
</dbReference>
<accession>A0ABD3AEK4</accession>
<dbReference type="FunFam" id="2.60.200.20:FF:000063">
    <property type="entry name" value="Predicted protein"/>
    <property type="match status" value="1"/>
</dbReference>
<organism evidence="2 3">
    <name type="scientific">Cinchona calisaya</name>
    <dbReference type="NCBI Taxonomy" id="153742"/>
    <lineage>
        <taxon>Eukaryota</taxon>
        <taxon>Viridiplantae</taxon>
        <taxon>Streptophyta</taxon>
        <taxon>Embryophyta</taxon>
        <taxon>Tracheophyta</taxon>
        <taxon>Spermatophyta</taxon>
        <taxon>Magnoliopsida</taxon>
        <taxon>eudicotyledons</taxon>
        <taxon>Gunneridae</taxon>
        <taxon>Pentapetalae</taxon>
        <taxon>asterids</taxon>
        <taxon>lamiids</taxon>
        <taxon>Gentianales</taxon>
        <taxon>Rubiaceae</taxon>
        <taxon>Cinchonoideae</taxon>
        <taxon>Cinchoneae</taxon>
        <taxon>Cinchona</taxon>
    </lineage>
</organism>
<dbReference type="InterPro" id="IPR008984">
    <property type="entry name" value="SMAD_FHA_dom_sf"/>
</dbReference>
<comment type="caution">
    <text evidence="2">The sequence shown here is derived from an EMBL/GenBank/DDBJ whole genome shotgun (WGS) entry which is preliminary data.</text>
</comment>
<dbReference type="Proteomes" id="UP001630127">
    <property type="component" value="Unassembled WGS sequence"/>
</dbReference>
<dbReference type="InterPro" id="IPR050923">
    <property type="entry name" value="Cell_Proc_Reg/RNA_Proc"/>
</dbReference>
<dbReference type="SMART" id="SM00240">
    <property type="entry name" value="FHA"/>
    <property type="match status" value="1"/>
</dbReference>
<keyword evidence="3" id="KW-1185">Reference proteome</keyword>